<sequence>MNYKNILFLVGVILVFGGGMVSNVQATVGGPTFIYDFKYNPQDESVYYKTVSESGRGCPPELMKLSLVSGESKTVYSCDDGEKLMQNGGNFFDVNLAIDNIVLNFKDLTAINLRDNKIYVDVNFVDYKKFSSDSNDIELANFTVLLYQDGKKVLDFSLTGCNLKQPFTFAGYAIPGFDKKIALLLSTKGDCMEGGYINETLYVVGGLENLNKADISNYYKYASALTPNEGTLVVFESDKPDILDVTLKNDYSTDSKNFNFYLIGIGFFVIIIIFLIGLIFKIKKRKN</sequence>
<organism evidence="2 3">
    <name type="scientific">Candidatus Staskawiczbacteria bacterium RIFOXYD1_FULL_32_13</name>
    <dbReference type="NCBI Taxonomy" id="1802234"/>
    <lineage>
        <taxon>Bacteria</taxon>
        <taxon>Candidatus Staskawicziibacteriota</taxon>
    </lineage>
</organism>
<proteinExistence type="predicted"/>
<dbReference type="Proteomes" id="UP000178935">
    <property type="component" value="Unassembled WGS sequence"/>
</dbReference>
<comment type="caution">
    <text evidence="2">The sequence shown here is derived from an EMBL/GenBank/DDBJ whole genome shotgun (WGS) entry which is preliminary data.</text>
</comment>
<accession>A0A1G2JMX5</accession>
<evidence type="ECO:0000256" key="1">
    <source>
        <dbReference type="SAM" id="Phobius"/>
    </source>
</evidence>
<name>A0A1G2JMX5_9BACT</name>
<feature type="transmembrane region" description="Helical" evidence="1">
    <location>
        <begin position="258"/>
        <end position="280"/>
    </location>
</feature>
<reference evidence="2 3" key="1">
    <citation type="journal article" date="2016" name="Nat. Commun.">
        <title>Thousands of microbial genomes shed light on interconnected biogeochemical processes in an aquifer system.</title>
        <authorList>
            <person name="Anantharaman K."/>
            <person name="Brown C.T."/>
            <person name="Hug L.A."/>
            <person name="Sharon I."/>
            <person name="Castelle C.J."/>
            <person name="Probst A.J."/>
            <person name="Thomas B.C."/>
            <person name="Singh A."/>
            <person name="Wilkins M.J."/>
            <person name="Karaoz U."/>
            <person name="Brodie E.L."/>
            <person name="Williams K.H."/>
            <person name="Hubbard S.S."/>
            <person name="Banfield J.F."/>
        </authorList>
    </citation>
    <scope>NUCLEOTIDE SEQUENCE [LARGE SCALE GENOMIC DNA]</scope>
</reference>
<dbReference type="EMBL" id="MHPU01000021">
    <property type="protein sequence ID" value="OGZ88495.1"/>
    <property type="molecule type" value="Genomic_DNA"/>
</dbReference>
<protein>
    <submittedName>
        <fullName evidence="2">Uncharacterized protein</fullName>
    </submittedName>
</protein>
<evidence type="ECO:0000313" key="3">
    <source>
        <dbReference type="Proteomes" id="UP000178935"/>
    </source>
</evidence>
<keyword evidence="1" id="KW-0472">Membrane</keyword>
<gene>
    <name evidence="2" type="ORF">A2561_01495</name>
</gene>
<dbReference type="AlphaFoldDB" id="A0A1G2JMX5"/>
<evidence type="ECO:0000313" key="2">
    <source>
        <dbReference type="EMBL" id="OGZ88495.1"/>
    </source>
</evidence>
<keyword evidence="1" id="KW-1133">Transmembrane helix</keyword>
<keyword evidence="1" id="KW-0812">Transmembrane</keyword>